<dbReference type="EMBL" id="NHTK01001378">
    <property type="protein sequence ID" value="PPQ98725.1"/>
    <property type="molecule type" value="Genomic_DNA"/>
</dbReference>
<dbReference type="SUPFAM" id="SSF51735">
    <property type="entry name" value="NAD(P)-binding Rossmann-fold domains"/>
    <property type="match status" value="1"/>
</dbReference>
<dbReference type="GO" id="GO:0016616">
    <property type="term" value="F:oxidoreductase activity, acting on the CH-OH group of donors, NAD or NADP as acceptor"/>
    <property type="evidence" value="ECO:0007669"/>
    <property type="project" value="TreeGrafter"/>
</dbReference>
<sequence>MHPKVSSLLNKLLTKFSSKQKKVMPSYLITGASRGIGLSIVEELLKQDDTFVIATARNIAGSSGLEALTAKFSKDRLALVPLDVSSQESIDAAVKATGDLLPKGLDNLILNAGVHHQPLCSFDDIDFDKLADELKFNTEYPIRTVRSFLPLIRAGEGKKIVFMTSELGSVEMAGILPGLTNAYSIAKAAFNMVARKYGGLLKFEGINVVALHPGWVKTEIGSGIEGWMATYAPQIKQMTPEESAAGCVKVIQAAKLEDATSFWNDKGEKKPW</sequence>
<keyword evidence="2" id="KW-1185">Reference proteome</keyword>
<dbReference type="InterPro" id="IPR036291">
    <property type="entry name" value="NAD(P)-bd_dom_sf"/>
</dbReference>
<organism evidence="1 2">
    <name type="scientific">Panaeolus cyanescens</name>
    <dbReference type="NCBI Taxonomy" id="181874"/>
    <lineage>
        <taxon>Eukaryota</taxon>
        <taxon>Fungi</taxon>
        <taxon>Dikarya</taxon>
        <taxon>Basidiomycota</taxon>
        <taxon>Agaricomycotina</taxon>
        <taxon>Agaricomycetes</taxon>
        <taxon>Agaricomycetidae</taxon>
        <taxon>Agaricales</taxon>
        <taxon>Agaricineae</taxon>
        <taxon>Galeropsidaceae</taxon>
        <taxon>Panaeolus</taxon>
    </lineage>
</organism>
<dbReference type="PRINTS" id="PR00081">
    <property type="entry name" value="GDHRDH"/>
</dbReference>
<dbReference type="Proteomes" id="UP000284842">
    <property type="component" value="Unassembled WGS sequence"/>
</dbReference>
<evidence type="ECO:0000313" key="2">
    <source>
        <dbReference type="Proteomes" id="UP000284842"/>
    </source>
</evidence>
<dbReference type="InParanoid" id="A0A409Y6P7"/>
<accession>A0A409Y6P7</accession>
<dbReference type="PANTHER" id="PTHR45458:SF1">
    <property type="entry name" value="SHORT CHAIN DEHYDROGENASE"/>
    <property type="match status" value="1"/>
</dbReference>
<dbReference type="InterPro" id="IPR052184">
    <property type="entry name" value="SDR_enzymes"/>
</dbReference>
<name>A0A409Y6P7_9AGAR</name>
<dbReference type="InterPro" id="IPR002347">
    <property type="entry name" value="SDR_fam"/>
</dbReference>
<evidence type="ECO:0008006" key="3">
    <source>
        <dbReference type="Google" id="ProtNLM"/>
    </source>
</evidence>
<protein>
    <recommendedName>
        <fullName evidence="3">NAD(P)-binding protein</fullName>
    </recommendedName>
</protein>
<evidence type="ECO:0000313" key="1">
    <source>
        <dbReference type="EMBL" id="PPQ98725.1"/>
    </source>
</evidence>
<proteinExistence type="predicted"/>
<gene>
    <name evidence="1" type="ORF">CVT24_003433</name>
</gene>
<dbReference type="Gene3D" id="3.40.50.720">
    <property type="entry name" value="NAD(P)-binding Rossmann-like Domain"/>
    <property type="match status" value="1"/>
</dbReference>
<dbReference type="PANTHER" id="PTHR45458">
    <property type="entry name" value="SHORT-CHAIN DEHYDROGENASE/REDUCTASE SDR"/>
    <property type="match status" value="1"/>
</dbReference>
<dbReference type="AlphaFoldDB" id="A0A409Y6P7"/>
<dbReference type="CDD" id="cd05325">
    <property type="entry name" value="carb_red_sniffer_like_SDR_c"/>
    <property type="match status" value="1"/>
</dbReference>
<dbReference type="Pfam" id="PF00106">
    <property type="entry name" value="adh_short"/>
    <property type="match status" value="1"/>
</dbReference>
<dbReference type="OrthoDB" id="9876299at2759"/>
<comment type="caution">
    <text evidence="1">The sequence shown here is derived from an EMBL/GenBank/DDBJ whole genome shotgun (WGS) entry which is preliminary data.</text>
</comment>
<reference evidence="1 2" key="1">
    <citation type="journal article" date="2018" name="Evol. Lett.">
        <title>Horizontal gene cluster transfer increased hallucinogenic mushroom diversity.</title>
        <authorList>
            <person name="Reynolds H.T."/>
            <person name="Vijayakumar V."/>
            <person name="Gluck-Thaler E."/>
            <person name="Korotkin H.B."/>
            <person name="Matheny P.B."/>
            <person name="Slot J.C."/>
        </authorList>
    </citation>
    <scope>NUCLEOTIDE SEQUENCE [LARGE SCALE GENOMIC DNA]</scope>
    <source>
        <strain evidence="1 2">2629</strain>
    </source>
</reference>